<accession>A0A2K9E5F5</accession>
<dbReference type="GO" id="GO:0005737">
    <property type="term" value="C:cytoplasm"/>
    <property type="evidence" value="ECO:0007669"/>
    <property type="project" value="TreeGrafter"/>
</dbReference>
<sequence>MEAWLLYDKSRVDRNIHYINIYFKECRKRNIKLKLILIEDIEFGIKDNKCALFYKEEECSLPQFVIMRTINPLLSKQFENMGVPVFNNSFVSYICNDKQKTYQYVSKANVKIMDTLFLKKGASVSIEYPSIVKPSFGSGGENVFLVKNEEQFKKAVDLIPDENIVIQKPAGDLGKDLRVYVLKDKIIASILRVSDSDFRSNYSLGGSAKVYSLSPEEKSTVYKIIELFDFGLVGIDFVFDGGKMVFNEIEDVVGARMLYSTTDINIVSLYLDFIINELKNKKFKKTLD</sequence>
<dbReference type="KEGG" id="hsc:HVS_08550"/>
<keyword evidence="4" id="KW-1185">Reference proteome</keyword>
<dbReference type="GO" id="GO:0009432">
    <property type="term" value="P:SOS response"/>
    <property type="evidence" value="ECO:0007669"/>
    <property type="project" value="TreeGrafter"/>
</dbReference>
<evidence type="ECO:0000256" key="1">
    <source>
        <dbReference type="PROSITE-ProRule" id="PRU00409"/>
    </source>
</evidence>
<reference evidence="3 4" key="1">
    <citation type="submission" date="2017-12" db="EMBL/GenBank/DDBJ databases">
        <title>Complete genome sequence of Herbivorax saccincola GGR1, a novel Cellulosome-producing hydrolytic bacterium in a thermophilic biogas plant, established by Illumina and Nanopore MinION sequencing.</title>
        <authorList>
            <person name="Pechtl A."/>
            <person name="Ruckert C."/>
            <person name="Koeck D.E."/>
            <person name="Maus I."/>
            <person name="Winkler A."/>
            <person name="Kalinowski J."/>
            <person name="Puhler A."/>
            <person name="Schwarz W.W."/>
            <person name="Zverlov V.V."/>
            <person name="Schluter A."/>
            <person name="Liebl W."/>
        </authorList>
    </citation>
    <scope>NUCLEOTIDE SEQUENCE [LARGE SCALE GENOMIC DNA]</scope>
    <source>
        <strain evidence="4">SR1</strain>
    </source>
</reference>
<dbReference type="Proteomes" id="UP000233534">
    <property type="component" value="Chromosome"/>
</dbReference>
<dbReference type="RefSeq" id="WP_101301165.1">
    <property type="nucleotide sequence ID" value="NZ_CP025197.1"/>
</dbReference>
<dbReference type="PANTHER" id="PTHR21621:SF0">
    <property type="entry name" value="BETA-CITRYLGLUTAMATE SYNTHASE B-RELATED"/>
    <property type="match status" value="1"/>
</dbReference>
<dbReference type="Pfam" id="PF08443">
    <property type="entry name" value="RimK"/>
    <property type="match status" value="1"/>
</dbReference>
<dbReference type="PANTHER" id="PTHR21621">
    <property type="entry name" value="RIBOSOMAL PROTEIN S6 MODIFICATION PROTEIN"/>
    <property type="match status" value="1"/>
</dbReference>
<name>A0A2K9E5F5_9FIRM</name>
<dbReference type="SUPFAM" id="SSF56059">
    <property type="entry name" value="Glutathione synthetase ATP-binding domain-like"/>
    <property type="match status" value="1"/>
</dbReference>
<feature type="domain" description="ATP-grasp" evidence="2">
    <location>
        <begin position="102"/>
        <end position="275"/>
    </location>
</feature>
<evidence type="ECO:0000313" key="4">
    <source>
        <dbReference type="Proteomes" id="UP000233534"/>
    </source>
</evidence>
<dbReference type="PROSITE" id="PS50975">
    <property type="entry name" value="ATP_GRASP"/>
    <property type="match status" value="1"/>
</dbReference>
<dbReference type="InterPro" id="IPR013651">
    <property type="entry name" value="ATP-grasp_RimK-type"/>
</dbReference>
<keyword evidence="1" id="KW-0547">Nucleotide-binding</keyword>
<proteinExistence type="predicted"/>
<keyword evidence="1" id="KW-0067">ATP-binding</keyword>
<protein>
    <submittedName>
        <fullName evidence="3">Ribosomal protein S6 modification protein</fullName>
    </submittedName>
</protein>
<dbReference type="GO" id="GO:0046872">
    <property type="term" value="F:metal ion binding"/>
    <property type="evidence" value="ECO:0007669"/>
    <property type="project" value="InterPro"/>
</dbReference>
<dbReference type="Gene3D" id="3.30.1490.20">
    <property type="entry name" value="ATP-grasp fold, A domain"/>
    <property type="match status" value="1"/>
</dbReference>
<dbReference type="GO" id="GO:0005524">
    <property type="term" value="F:ATP binding"/>
    <property type="evidence" value="ECO:0007669"/>
    <property type="project" value="UniProtKB-UniRule"/>
</dbReference>
<dbReference type="Gene3D" id="3.30.470.20">
    <property type="entry name" value="ATP-grasp fold, B domain"/>
    <property type="match status" value="1"/>
</dbReference>
<evidence type="ECO:0000259" key="2">
    <source>
        <dbReference type="PROSITE" id="PS50975"/>
    </source>
</evidence>
<gene>
    <name evidence="3" type="primary">rimK1</name>
    <name evidence="3" type="ORF">HVS_08550</name>
</gene>
<dbReference type="AlphaFoldDB" id="A0A2K9E5F5"/>
<dbReference type="EMBL" id="CP025197">
    <property type="protein sequence ID" value="AUG57618.1"/>
    <property type="molecule type" value="Genomic_DNA"/>
</dbReference>
<dbReference type="GO" id="GO:0018169">
    <property type="term" value="F:ribosomal S6-glutamic acid ligase activity"/>
    <property type="evidence" value="ECO:0007669"/>
    <property type="project" value="TreeGrafter"/>
</dbReference>
<evidence type="ECO:0000313" key="3">
    <source>
        <dbReference type="EMBL" id="AUG57618.1"/>
    </source>
</evidence>
<dbReference type="InterPro" id="IPR011761">
    <property type="entry name" value="ATP-grasp"/>
</dbReference>
<organism evidence="3 4">
    <name type="scientific">Acetivibrio saccincola</name>
    <dbReference type="NCBI Taxonomy" id="1677857"/>
    <lineage>
        <taxon>Bacteria</taxon>
        <taxon>Bacillati</taxon>
        <taxon>Bacillota</taxon>
        <taxon>Clostridia</taxon>
        <taxon>Eubacteriales</taxon>
        <taxon>Oscillospiraceae</taxon>
        <taxon>Acetivibrio</taxon>
    </lineage>
</organism>
<dbReference type="InterPro" id="IPR013815">
    <property type="entry name" value="ATP_grasp_subdomain_1"/>
</dbReference>
<dbReference type="Gene3D" id="3.40.50.20">
    <property type="match status" value="1"/>
</dbReference>